<evidence type="ECO:0000313" key="9">
    <source>
        <dbReference type="Proteomes" id="UP000000539"/>
    </source>
</evidence>
<dbReference type="Pfam" id="PF13639">
    <property type="entry name" value="zf-RING_2"/>
    <property type="match status" value="1"/>
</dbReference>
<dbReference type="Ensembl" id="ENSGALT00010068186.1">
    <property type="protein sequence ID" value="ENSGALP00010041929.1"/>
    <property type="gene ID" value="ENSGALG00010028138.1"/>
</dbReference>
<dbReference type="SUPFAM" id="SSF57903">
    <property type="entry name" value="FYVE/PHD zinc finger"/>
    <property type="match status" value="1"/>
</dbReference>
<proteinExistence type="predicted"/>
<keyword evidence="9" id="KW-1185">Reference proteome</keyword>
<name>A0A8V1A7K3_CHICK</name>
<evidence type="ECO:0000256" key="3">
    <source>
        <dbReference type="ARBA" id="ARBA00022833"/>
    </source>
</evidence>
<keyword evidence="3" id="KW-0862">Zinc</keyword>
<dbReference type="SMART" id="SM00184">
    <property type="entry name" value="RING"/>
    <property type="match status" value="2"/>
</dbReference>
<dbReference type="Gene3D" id="3.30.40.10">
    <property type="entry name" value="Zinc/RING finger domain, C3HC4 (zinc finger)"/>
    <property type="match status" value="3"/>
</dbReference>
<dbReference type="GeneTree" id="ENSGT00950000182865"/>
<dbReference type="GO" id="GO:0008270">
    <property type="term" value="F:zinc ion binding"/>
    <property type="evidence" value="ECO:0007669"/>
    <property type="project" value="UniProtKB-KW"/>
</dbReference>
<evidence type="ECO:0000259" key="7">
    <source>
        <dbReference type="PROSITE" id="PS51805"/>
    </source>
</evidence>
<evidence type="ECO:0000256" key="2">
    <source>
        <dbReference type="ARBA" id="ARBA00022771"/>
    </source>
</evidence>
<dbReference type="InterPro" id="IPR051188">
    <property type="entry name" value="PHD-type_Zinc_Finger"/>
</dbReference>
<keyword evidence="2 4" id="KW-0863">Zinc-finger</keyword>
<feature type="region of interest" description="Disordered" evidence="5">
    <location>
        <begin position="335"/>
        <end position="374"/>
    </location>
</feature>
<dbReference type="InterPro" id="IPR034732">
    <property type="entry name" value="EPHD"/>
</dbReference>
<dbReference type="GO" id="GO:0005634">
    <property type="term" value="C:nucleus"/>
    <property type="evidence" value="ECO:0000318"/>
    <property type="project" value="GO_Central"/>
</dbReference>
<feature type="domain" description="RING-type" evidence="6">
    <location>
        <begin position="187"/>
        <end position="236"/>
    </location>
</feature>
<evidence type="ECO:0000259" key="6">
    <source>
        <dbReference type="PROSITE" id="PS50089"/>
    </source>
</evidence>
<dbReference type="SUPFAM" id="SSF57850">
    <property type="entry name" value="RING/U-box"/>
    <property type="match status" value="1"/>
</dbReference>
<dbReference type="Pfam" id="PF13771">
    <property type="entry name" value="zf-HC5HC2H"/>
    <property type="match status" value="1"/>
</dbReference>
<dbReference type="PANTHER" id="PTHR12420">
    <property type="entry name" value="PHD FINGER PROTEIN"/>
    <property type="match status" value="1"/>
</dbReference>
<evidence type="ECO:0000256" key="4">
    <source>
        <dbReference type="PROSITE-ProRule" id="PRU00175"/>
    </source>
</evidence>
<feature type="compositionally biased region" description="Low complexity" evidence="5">
    <location>
        <begin position="362"/>
        <end position="374"/>
    </location>
</feature>
<dbReference type="InterPro" id="IPR001841">
    <property type="entry name" value="Znf_RING"/>
</dbReference>
<sequence length="374" mass="40880">MGCGAELRLRGSGGAQCDLVRLARGGESPALMGQTLRKWLPSTRTVCVETQEAAGSREPACVLCGRVDEDSSILGHKKELGGFYFHEFCAMFANDLCEHVEAGRMAQFSRKDLIRTVRQAEQTLCFVCGKTGATITCAALGCDRSFHLPCASEGQCVTLYIGKFRSLCWEHRPQQAVEAAPAQDTTCIICMEPVGDSRSYSTMVCPSCQHAWFHRACIQEQAMRAGIYCFQCPLCRDRDWFLRDMVTMGIRIPFRKPTWEDNNAYASLRIRHDRCDASSCLYPRGRERAEREGPWQLLLCSSCAAQGTHRRCSFLSQGTASWECNACAGEGTASGSGVDRAGPSTASQQGLPPLIGPITLESSSTSSTTSTTST</sequence>
<dbReference type="PROSITE" id="PS51805">
    <property type="entry name" value="EPHD"/>
    <property type="match status" value="1"/>
</dbReference>
<feature type="domain" description="PHD-type" evidence="7">
    <location>
        <begin position="58"/>
        <end position="172"/>
    </location>
</feature>
<dbReference type="InterPro" id="IPR059102">
    <property type="entry name" value="PHD_PHF7/G2E3-like"/>
</dbReference>
<protein>
    <recommendedName>
        <fullName evidence="10">PHD finger protein 7</fullName>
    </recommendedName>
</protein>
<dbReference type="AlphaFoldDB" id="A0A8V1A7K3"/>
<reference evidence="8" key="1">
    <citation type="submission" date="2020-11" db="EMBL/GenBank/DDBJ databases">
        <title>Gallus gallus (Chicken) genome, bGalGal1, GRCg7b, maternal haplotype autosomes + Z &amp; W.</title>
        <authorList>
            <person name="Warren W."/>
            <person name="Formenti G."/>
            <person name="Fedrigo O."/>
            <person name="Haase B."/>
            <person name="Mountcastle J."/>
            <person name="Balacco J."/>
            <person name="Tracey A."/>
            <person name="Schneider V."/>
            <person name="Okimoto R."/>
            <person name="Cheng H."/>
            <person name="Hawken R."/>
            <person name="Howe K."/>
            <person name="Jarvis E.D."/>
        </authorList>
    </citation>
    <scope>NUCLEOTIDE SEQUENCE [LARGE SCALE GENOMIC DNA]</scope>
    <source>
        <strain evidence="8">Broiler</strain>
    </source>
</reference>
<dbReference type="SMART" id="SM00249">
    <property type="entry name" value="PHD"/>
    <property type="match status" value="3"/>
</dbReference>
<keyword evidence="1" id="KW-0479">Metal-binding</keyword>
<reference evidence="8" key="3">
    <citation type="submission" date="2025-09" db="UniProtKB">
        <authorList>
            <consortium name="Ensembl"/>
        </authorList>
    </citation>
    <scope>IDENTIFICATION</scope>
    <source>
        <strain evidence="8">broiler</strain>
    </source>
</reference>
<dbReference type="InterPro" id="IPR019786">
    <property type="entry name" value="Zinc_finger_PHD-type_CS"/>
</dbReference>
<reference evidence="8" key="2">
    <citation type="submission" date="2025-08" db="UniProtKB">
        <authorList>
            <consortium name="Ensembl"/>
        </authorList>
    </citation>
    <scope>IDENTIFICATION</scope>
    <source>
        <strain evidence="8">broiler</strain>
    </source>
</reference>
<dbReference type="PROSITE" id="PS50089">
    <property type="entry name" value="ZF_RING_2"/>
    <property type="match status" value="1"/>
</dbReference>
<organism evidence="8 9">
    <name type="scientific">Gallus gallus</name>
    <name type="common">Chicken</name>
    <dbReference type="NCBI Taxonomy" id="9031"/>
    <lineage>
        <taxon>Eukaryota</taxon>
        <taxon>Metazoa</taxon>
        <taxon>Chordata</taxon>
        <taxon>Craniata</taxon>
        <taxon>Vertebrata</taxon>
        <taxon>Euteleostomi</taxon>
        <taxon>Archelosauria</taxon>
        <taxon>Archosauria</taxon>
        <taxon>Dinosauria</taxon>
        <taxon>Saurischia</taxon>
        <taxon>Theropoda</taxon>
        <taxon>Coelurosauria</taxon>
        <taxon>Aves</taxon>
        <taxon>Neognathae</taxon>
        <taxon>Galloanserae</taxon>
        <taxon>Galliformes</taxon>
        <taxon>Phasianidae</taxon>
        <taxon>Phasianinae</taxon>
        <taxon>Gallus</taxon>
    </lineage>
</organism>
<evidence type="ECO:0000256" key="1">
    <source>
        <dbReference type="ARBA" id="ARBA00022723"/>
    </source>
</evidence>
<evidence type="ECO:0000256" key="5">
    <source>
        <dbReference type="SAM" id="MobiDB-lite"/>
    </source>
</evidence>
<gene>
    <name evidence="8" type="primary">LOC101747452</name>
</gene>
<dbReference type="Pfam" id="PF26054">
    <property type="entry name" value="PHD_G2E3"/>
    <property type="match status" value="1"/>
</dbReference>
<dbReference type="InterPro" id="IPR001965">
    <property type="entry name" value="Znf_PHD"/>
</dbReference>
<evidence type="ECO:0000313" key="8">
    <source>
        <dbReference type="Ensembl" id="ENSGALP00010041929.1"/>
    </source>
</evidence>
<dbReference type="Proteomes" id="UP000000539">
    <property type="component" value="Chromosome 12"/>
</dbReference>
<accession>A0A8V1A7K3</accession>
<dbReference type="PANTHER" id="PTHR12420:SF47">
    <property type="entry name" value="PHD FINGER PROTEIN 7"/>
    <property type="match status" value="1"/>
</dbReference>
<dbReference type="PROSITE" id="PS01359">
    <property type="entry name" value="ZF_PHD_1"/>
    <property type="match status" value="1"/>
</dbReference>
<evidence type="ECO:0008006" key="10">
    <source>
        <dbReference type="Google" id="ProtNLM"/>
    </source>
</evidence>
<dbReference type="InterPro" id="IPR011011">
    <property type="entry name" value="Znf_FYVE_PHD"/>
</dbReference>
<dbReference type="CDD" id="cd16448">
    <property type="entry name" value="RING-H2"/>
    <property type="match status" value="1"/>
</dbReference>
<dbReference type="InterPro" id="IPR013083">
    <property type="entry name" value="Znf_RING/FYVE/PHD"/>
</dbReference>